<dbReference type="Pfam" id="PF00953">
    <property type="entry name" value="Glycos_transf_4"/>
    <property type="match status" value="1"/>
</dbReference>
<dbReference type="InterPro" id="IPR003524">
    <property type="entry name" value="PNAcMuramoyl-5peptid_Trfase"/>
</dbReference>
<evidence type="ECO:0000256" key="2">
    <source>
        <dbReference type="ARBA" id="ARBA00005583"/>
    </source>
</evidence>
<keyword evidence="7" id="KW-0961">Cell wall biogenesis/degradation</keyword>
<feature type="binding site" evidence="9">
    <location>
        <position position="192"/>
    </location>
    <ligand>
        <name>Mg(2+)</name>
        <dbReference type="ChEBI" id="CHEBI:18420"/>
    </ligand>
</feature>
<dbReference type="GO" id="GO:0005886">
    <property type="term" value="C:plasma membrane"/>
    <property type="evidence" value="ECO:0007669"/>
    <property type="project" value="UniProtKB-SubCell"/>
</dbReference>
<organism evidence="10 11">
    <name type="scientific">Candidatus Colwellbacteria bacterium RIFCSPHIGHO2_02_FULL_43_15</name>
    <dbReference type="NCBI Taxonomy" id="1797686"/>
    <lineage>
        <taxon>Bacteria</taxon>
        <taxon>Candidatus Colwelliibacteriota</taxon>
    </lineage>
</organism>
<dbReference type="GO" id="GO:0008360">
    <property type="term" value="P:regulation of cell shape"/>
    <property type="evidence" value="ECO:0007669"/>
    <property type="project" value="UniProtKB-KW"/>
</dbReference>
<keyword evidence="7" id="KW-0573">Peptidoglycan synthesis</keyword>
<dbReference type="HAMAP" id="MF_00038">
    <property type="entry name" value="MraY"/>
    <property type="match status" value="1"/>
</dbReference>
<keyword evidence="3 7" id="KW-0808">Transferase</keyword>
<protein>
    <recommendedName>
        <fullName evidence="7 8">Phospho-N-acetylmuramoyl-pentapeptide-transferase</fullName>
        <ecNumber evidence="7 8">2.7.8.13</ecNumber>
    </recommendedName>
    <alternativeName>
        <fullName evidence="7">UDP-MurNAc-pentapeptide phosphotransferase</fullName>
    </alternativeName>
</protein>
<feature type="transmembrane region" description="Helical" evidence="7">
    <location>
        <begin position="164"/>
        <end position="185"/>
    </location>
</feature>
<comment type="subcellular location">
    <subcellularLocation>
        <location evidence="7">Cell membrane</location>
        <topology evidence="7">Multi-pass membrane protein</topology>
    </subcellularLocation>
    <subcellularLocation>
        <location evidence="1">Membrane</location>
        <topology evidence="1">Multi-pass membrane protein</topology>
    </subcellularLocation>
</comment>
<dbReference type="UniPathway" id="UPA00219"/>
<comment type="pathway">
    <text evidence="7">Cell wall biogenesis; peptidoglycan biosynthesis.</text>
</comment>
<accession>A0A1G1YZ10</accession>
<proteinExistence type="inferred from homology"/>
<feature type="transmembrane region" description="Helical" evidence="7">
    <location>
        <begin position="100"/>
        <end position="125"/>
    </location>
</feature>
<feature type="transmembrane region" description="Helical" evidence="7">
    <location>
        <begin position="256"/>
        <end position="284"/>
    </location>
</feature>
<dbReference type="InterPro" id="IPR018480">
    <property type="entry name" value="PNAcMuramoyl-5peptid_Trfase_CS"/>
</dbReference>
<feature type="binding site" evidence="9">
    <location>
        <position position="252"/>
    </location>
    <ligand>
        <name>Mg(2+)</name>
        <dbReference type="ChEBI" id="CHEBI:18420"/>
    </ligand>
</feature>
<evidence type="ECO:0000256" key="5">
    <source>
        <dbReference type="ARBA" id="ARBA00022989"/>
    </source>
</evidence>
<evidence type="ECO:0000313" key="10">
    <source>
        <dbReference type="EMBL" id="OGY57593.1"/>
    </source>
</evidence>
<dbReference type="CDD" id="cd06852">
    <property type="entry name" value="GT_MraY"/>
    <property type="match status" value="1"/>
</dbReference>
<comment type="similarity">
    <text evidence="2 7">Belongs to the glycosyltransferase 4 family. MraY subfamily.</text>
</comment>
<feature type="transmembrane region" description="Helical" evidence="7">
    <location>
        <begin position="60"/>
        <end position="80"/>
    </location>
</feature>
<dbReference type="GO" id="GO:0046872">
    <property type="term" value="F:metal ion binding"/>
    <property type="evidence" value="ECO:0007669"/>
    <property type="project" value="UniProtKB-KW"/>
</dbReference>
<dbReference type="PANTHER" id="PTHR22926:SF5">
    <property type="entry name" value="PHOSPHO-N-ACETYLMURAMOYL-PENTAPEPTIDE-TRANSFERASE HOMOLOG"/>
    <property type="match status" value="1"/>
</dbReference>
<dbReference type="InterPro" id="IPR000715">
    <property type="entry name" value="Glycosyl_transferase_4"/>
</dbReference>
<reference evidence="10 11" key="1">
    <citation type="journal article" date="2016" name="Nat. Commun.">
        <title>Thousands of microbial genomes shed light on interconnected biogeochemical processes in an aquifer system.</title>
        <authorList>
            <person name="Anantharaman K."/>
            <person name="Brown C.T."/>
            <person name="Hug L.A."/>
            <person name="Sharon I."/>
            <person name="Castelle C.J."/>
            <person name="Probst A.J."/>
            <person name="Thomas B.C."/>
            <person name="Singh A."/>
            <person name="Wilkins M.J."/>
            <person name="Karaoz U."/>
            <person name="Brodie E.L."/>
            <person name="Williams K.H."/>
            <person name="Hubbard S.S."/>
            <person name="Banfield J.F."/>
        </authorList>
    </citation>
    <scope>NUCLEOTIDE SEQUENCE [LARGE SCALE GENOMIC DNA]</scope>
</reference>
<feature type="transmembrane region" description="Helical" evidence="7">
    <location>
        <begin position="137"/>
        <end position="152"/>
    </location>
</feature>
<feature type="transmembrane region" description="Helical" evidence="7">
    <location>
        <begin position="6"/>
        <end position="30"/>
    </location>
</feature>
<evidence type="ECO:0000256" key="3">
    <source>
        <dbReference type="ARBA" id="ARBA00022679"/>
    </source>
</evidence>
<keyword evidence="4 7" id="KW-0812">Transmembrane</keyword>
<keyword evidence="6 7" id="KW-0472">Membrane</keyword>
<sequence>MAVEATRVLVVSMAAFFTALILTAPVLNFLRRLDFKKQIRTSESAPIFSKMHSGKAGTPTMGGVIIWGTVVLLAGAFFLLDLIFDGKLGHLNFINRAETYLPLAALLIAALIGLADDLLGVFKIGPHGGGLSVKRKIILYIFLSIIGAWWFYSPNHLDWHVIKIPFLGIYDIGLLYIPLFMFVIVGSAFSANETDGLDGLLGGVSLFAFGALTTVAFALGRYDLAVMGAAIVGALLAFLWNNIYPAKFFMGDTGSMALGITLGIMAMLTNTVFLLPFFGIILVIETLSVIAQLTSKKLFKKKIFLSTPIHHHFEAIGWPESQVTMRFWIVSVVFAGFGLALFFLDRIF</sequence>
<evidence type="ECO:0000256" key="4">
    <source>
        <dbReference type="ARBA" id="ARBA00022692"/>
    </source>
</evidence>
<dbReference type="PANTHER" id="PTHR22926">
    <property type="entry name" value="PHOSPHO-N-ACETYLMURAMOYL-PENTAPEPTIDE-TRANSFERASE"/>
    <property type="match status" value="1"/>
</dbReference>
<dbReference type="EC" id="2.7.8.13" evidence="7 8"/>
<evidence type="ECO:0000256" key="9">
    <source>
        <dbReference type="PIRSR" id="PIRSR600715-1"/>
    </source>
</evidence>
<evidence type="ECO:0000256" key="8">
    <source>
        <dbReference type="NCBIfam" id="TIGR00445"/>
    </source>
</evidence>
<keyword evidence="5 7" id="KW-1133">Transmembrane helix</keyword>
<keyword evidence="7" id="KW-0133">Cell shape</keyword>
<dbReference type="GO" id="GO:0009252">
    <property type="term" value="P:peptidoglycan biosynthetic process"/>
    <property type="evidence" value="ECO:0007669"/>
    <property type="project" value="UniProtKB-UniRule"/>
</dbReference>
<comment type="catalytic activity">
    <reaction evidence="7">
        <text>UDP-N-acetyl-alpha-D-muramoyl-L-alanyl-gamma-D-glutamyl-meso-2,6-diaminopimeloyl-D-alanyl-D-alanine + di-trans,octa-cis-undecaprenyl phosphate = di-trans,octa-cis-undecaprenyl diphospho-N-acetyl-alpha-D-muramoyl-L-alanyl-D-glutamyl-meso-2,6-diaminopimeloyl-D-alanyl-D-alanine + UMP</text>
        <dbReference type="Rhea" id="RHEA:28386"/>
        <dbReference type="ChEBI" id="CHEBI:57865"/>
        <dbReference type="ChEBI" id="CHEBI:60392"/>
        <dbReference type="ChEBI" id="CHEBI:61386"/>
        <dbReference type="ChEBI" id="CHEBI:61387"/>
        <dbReference type="EC" id="2.7.8.13"/>
    </reaction>
</comment>
<keyword evidence="7" id="KW-1003">Cell membrane</keyword>
<keyword evidence="7 9" id="KW-0460">Magnesium</keyword>
<dbReference type="GO" id="GO:0051301">
    <property type="term" value="P:cell division"/>
    <property type="evidence" value="ECO:0007669"/>
    <property type="project" value="UniProtKB-KW"/>
</dbReference>
<dbReference type="Proteomes" id="UP000178651">
    <property type="component" value="Unassembled WGS sequence"/>
</dbReference>
<evidence type="ECO:0000256" key="7">
    <source>
        <dbReference type="HAMAP-Rule" id="MF_00038"/>
    </source>
</evidence>
<comment type="function">
    <text evidence="7">Catalyzes the initial step of the lipid cycle reactions in the biosynthesis of the cell wall peptidoglycan: transfers peptidoglycan precursor phospho-MurNAc-pentapeptide from UDP-MurNAc-pentapeptide onto the lipid carrier undecaprenyl phosphate, yielding undecaprenyl-pyrophosphoryl-MurNAc-pentapeptide, known as lipid I.</text>
</comment>
<dbReference type="GO" id="GO:0071555">
    <property type="term" value="P:cell wall organization"/>
    <property type="evidence" value="ECO:0007669"/>
    <property type="project" value="UniProtKB-KW"/>
</dbReference>
<dbReference type="GO" id="GO:0008963">
    <property type="term" value="F:phospho-N-acetylmuramoyl-pentapeptide-transferase activity"/>
    <property type="evidence" value="ECO:0007669"/>
    <property type="project" value="UniProtKB-UniRule"/>
</dbReference>
<dbReference type="AlphaFoldDB" id="A0A1G1YZ10"/>
<name>A0A1G1YZ10_9BACT</name>
<keyword evidence="7 9" id="KW-0479">Metal-binding</keyword>
<dbReference type="NCBIfam" id="TIGR00445">
    <property type="entry name" value="mraY"/>
    <property type="match status" value="1"/>
</dbReference>
<feature type="transmembrane region" description="Helical" evidence="7">
    <location>
        <begin position="225"/>
        <end position="244"/>
    </location>
</feature>
<gene>
    <name evidence="7" type="primary">mraY</name>
    <name evidence="10" type="ORF">A3D47_01050</name>
</gene>
<dbReference type="Pfam" id="PF10555">
    <property type="entry name" value="MraY_sig1"/>
    <property type="match status" value="1"/>
</dbReference>
<comment type="cofactor">
    <cofactor evidence="7 9">
        <name>Mg(2+)</name>
        <dbReference type="ChEBI" id="CHEBI:18420"/>
    </cofactor>
</comment>
<evidence type="ECO:0000256" key="1">
    <source>
        <dbReference type="ARBA" id="ARBA00004141"/>
    </source>
</evidence>
<evidence type="ECO:0000313" key="11">
    <source>
        <dbReference type="Proteomes" id="UP000178651"/>
    </source>
</evidence>
<feature type="transmembrane region" description="Helical" evidence="7">
    <location>
        <begin position="327"/>
        <end position="344"/>
    </location>
</feature>
<evidence type="ECO:0000256" key="6">
    <source>
        <dbReference type="ARBA" id="ARBA00023136"/>
    </source>
</evidence>
<keyword evidence="7" id="KW-0132">Cell division</keyword>
<dbReference type="GO" id="GO:0051992">
    <property type="term" value="F:UDP-N-acetylmuramoyl-L-alanyl-D-glutamyl-meso-2,6-diaminopimelyl-D-alanyl-D-alanine:undecaprenyl-phosphate transferase activity"/>
    <property type="evidence" value="ECO:0007669"/>
    <property type="project" value="RHEA"/>
</dbReference>
<feature type="transmembrane region" description="Helical" evidence="7">
    <location>
        <begin position="197"/>
        <end position="219"/>
    </location>
</feature>
<comment type="caution">
    <text evidence="10">The sequence shown here is derived from an EMBL/GenBank/DDBJ whole genome shotgun (WGS) entry which is preliminary data.</text>
</comment>
<dbReference type="EMBL" id="MHIU01000028">
    <property type="protein sequence ID" value="OGY57593.1"/>
    <property type="molecule type" value="Genomic_DNA"/>
</dbReference>
<keyword evidence="7" id="KW-0131">Cell cycle</keyword>